<evidence type="ECO:0000256" key="11">
    <source>
        <dbReference type="RuleBase" id="RU003691"/>
    </source>
</evidence>
<dbReference type="SUPFAM" id="SSF51905">
    <property type="entry name" value="FAD/NAD(P)-binding domain"/>
    <property type="match status" value="1"/>
</dbReference>
<dbReference type="InterPro" id="IPR023753">
    <property type="entry name" value="FAD/NAD-binding_dom"/>
</dbReference>
<feature type="active site" description="Proton acceptor" evidence="8">
    <location>
        <position position="444"/>
    </location>
</feature>
<dbReference type="PROSITE" id="PS00076">
    <property type="entry name" value="PYRIDINE_REDOX_1"/>
    <property type="match status" value="1"/>
</dbReference>
<feature type="binding site" evidence="9">
    <location>
        <position position="200"/>
    </location>
    <ligand>
        <name>NAD(+)</name>
        <dbReference type="ChEBI" id="CHEBI:57540"/>
    </ligand>
</feature>
<evidence type="ECO:0000259" key="12">
    <source>
        <dbReference type="Pfam" id="PF02852"/>
    </source>
</evidence>
<keyword evidence="6" id="KW-1015">Disulfide bond</keyword>
<dbReference type="InterPro" id="IPR016156">
    <property type="entry name" value="FAD/NAD-linked_Rdtase_dimer_sf"/>
</dbReference>
<dbReference type="GO" id="GO:0016668">
    <property type="term" value="F:oxidoreductase activity, acting on a sulfur group of donors, NAD(P) as acceptor"/>
    <property type="evidence" value="ECO:0007669"/>
    <property type="project" value="InterPro"/>
</dbReference>
<feature type="binding site" evidence="9">
    <location>
        <position position="52"/>
    </location>
    <ligand>
        <name>FAD</name>
        <dbReference type="ChEBI" id="CHEBI:57692"/>
    </ligand>
</feature>
<evidence type="ECO:0000256" key="5">
    <source>
        <dbReference type="ARBA" id="ARBA00023002"/>
    </source>
</evidence>
<dbReference type="Gene3D" id="3.30.390.30">
    <property type="match status" value="1"/>
</dbReference>
<gene>
    <name evidence="14" type="ORF">B5G41_00965</name>
</gene>
<comment type="caution">
    <text evidence="14">The sequence shown here is derived from an EMBL/GenBank/DDBJ whole genome shotgun (WGS) entry which is preliminary data.</text>
</comment>
<dbReference type="Pfam" id="PF02852">
    <property type="entry name" value="Pyr_redox_dim"/>
    <property type="match status" value="1"/>
</dbReference>
<evidence type="ECO:0000256" key="9">
    <source>
        <dbReference type="PIRSR" id="PIRSR000350-3"/>
    </source>
</evidence>
<feature type="binding site" evidence="9">
    <location>
        <position position="111"/>
    </location>
    <ligand>
        <name>FAD</name>
        <dbReference type="ChEBI" id="CHEBI:57692"/>
    </ligand>
</feature>
<dbReference type="Pfam" id="PF07992">
    <property type="entry name" value="Pyr_redox_2"/>
    <property type="match status" value="1"/>
</dbReference>
<dbReference type="PRINTS" id="PR00411">
    <property type="entry name" value="PNDRDTASEI"/>
</dbReference>
<feature type="domain" description="Pyridine nucleotide-disulphide oxidoreductase dimerisation" evidence="12">
    <location>
        <begin position="346"/>
        <end position="453"/>
    </location>
</feature>
<evidence type="ECO:0000256" key="6">
    <source>
        <dbReference type="ARBA" id="ARBA00023157"/>
    </source>
</evidence>
<dbReference type="InterPro" id="IPR001100">
    <property type="entry name" value="Pyr_nuc-diS_OxRdtase"/>
</dbReference>
<dbReference type="InterPro" id="IPR012999">
    <property type="entry name" value="Pyr_OxRdtase_I_AS"/>
</dbReference>
<evidence type="ECO:0000313" key="14">
    <source>
        <dbReference type="EMBL" id="OUN04910.1"/>
    </source>
</evidence>
<keyword evidence="7 11" id="KW-0676">Redox-active center</keyword>
<feature type="domain" description="FAD/NAD(P)-binding" evidence="13">
    <location>
        <begin position="4"/>
        <end position="321"/>
    </location>
</feature>
<name>A0A1Y3R820_9BACT</name>
<feature type="binding site" evidence="9">
    <location>
        <position position="269"/>
    </location>
    <ligand>
        <name>NAD(+)</name>
        <dbReference type="ChEBI" id="CHEBI:57540"/>
    </ligand>
</feature>
<evidence type="ECO:0000256" key="1">
    <source>
        <dbReference type="ARBA" id="ARBA00007532"/>
    </source>
</evidence>
<organism evidence="14 15">
    <name type="scientific">Alistipes onderdonkii</name>
    <dbReference type="NCBI Taxonomy" id="328813"/>
    <lineage>
        <taxon>Bacteria</taxon>
        <taxon>Pseudomonadati</taxon>
        <taxon>Bacteroidota</taxon>
        <taxon>Bacteroidia</taxon>
        <taxon>Bacteroidales</taxon>
        <taxon>Rikenellaceae</taxon>
        <taxon>Alistipes</taxon>
    </lineage>
</organism>
<keyword evidence="4" id="KW-0521">NADP</keyword>
<dbReference type="Gene3D" id="3.50.50.60">
    <property type="entry name" value="FAD/NAD(P)-binding domain"/>
    <property type="match status" value="2"/>
</dbReference>
<dbReference type="Proteomes" id="UP000195772">
    <property type="component" value="Unassembled WGS sequence"/>
</dbReference>
<evidence type="ECO:0000256" key="2">
    <source>
        <dbReference type="ARBA" id="ARBA00022630"/>
    </source>
</evidence>
<dbReference type="InterPro" id="IPR036188">
    <property type="entry name" value="FAD/NAD-bd_sf"/>
</dbReference>
<evidence type="ECO:0000256" key="8">
    <source>
        <dbReference type="PIRSR" id="PIRSR000350-2"/>
    </source>
</evidence>
<accession>A0A1Y3R820</accession>
<dbReference type="PANTHER" id="PTHR43014">
    <property type="entry name" value="MERCURIC REDUCTASE"/>
    <property type="match status" value="1"/>
</dbReference>
<keyword evidence="2 11" id="KW-0285">Flavoprotein</keyword>
<dbReference type="InterPro" id="IPR004099">
    <property type="entry name" value="Pyr_nucl-diS_OxRdtase_dimer"/>
</dbReference>
<evidence type="ECO:0000259" key="13">
    <source>
        <dbReference type="Pfam" id="PF07992"/>
    </source>
</evidence>
<feature type="binding site" evidence="9">
    <location>
        <begin position="177"/>
        <end position="184"/>
    </location>
    <ligand>
        <name>NAD(+)</name>
        <dbReference type="ChEBI" id="CHEBI:57540"/>
    </ligand>
</feature>
<evidence type="ECO:0000256" key="10">
    <source>
        <dbReference type="PIRSR" id="PIRSR000350-4"/>
    </source>
</evidence>
<keyword evidence="9" id="KW-0520">NAD</keyword>
<keyword evidence="9" id="KW-0547">Nucleotide-binding</keyword>
<dbReference type="GO" id="GO:0050660">
    <property type="term" value="F:flavin adenine dinucleotide binding"/>
    <property type="evidence" value="ECO:0007669"/>
    <property type="project" value="TreeGrafter"/>
</dbReference>
<dbReference type="PANTHER" id="PTHR43014:SF4">
    <property type="entry name" value="PYRIDINE NUCLEOTIDE-DISULFIDE OXIDOREDUCTASE RCLA-RELATED"/>
    <property type="match status" value="1"/>
</dbReference>
<keyword evidence="3 9" id="KW-0274">FAD</keyword>
<dbReference type="PRINTS" id="PR00368">
    <property type="entry name" value="FADPNR"/>
</dbReference>
<protein>
    <submittedName>
        <fullName evidence="14">Pyridine nucleotide-disulfide oxidoreductase</fullName>
    </submittedName>
</protein>
<dbReference type="eggNOG" id="COG1249">
    <property type="taxonomic scope" value="Bacteria"/>
</dbReference>
<feature type="binding site" evidence="9">
    <location>
        <position position="310"/>
    </location>
    <ligand>
        <name>FAD</name>
        <dbReference type="ChEBI" id="CHEBI:57692"/>
    </ligand>
</feature>
<dbReference type="RefSeq" id="WP_087400978.1">
    <property type="nucleotide sequence ID" value="NZ_NFHB01000001.1"/>
</dbReference>
<proteinExistence type="inferred from homology"/>
<evidence type="ECO:0000256" key="4">
    <source>
        <dbReference type="ARBA" id="ARBA00022857"/>
    </source>
</evidence>
<comment type="similarity">
    <text evidence="1 11">Belongs to the class-I pyridine nucleotide-disulfide oxidoreductase family.</text>
</comment>
<feature type="disulfide bond" description="Redox-active" evidence="10">
    <location>
        <begin position="43"/>
        <end position="48"/>
    </location>
</feature>
<comment type="cofactor">
    <cofactor evidence="9">
        <name>FAD</name>
        <dbReference type="ChEBI" id="CHEBI:57692"/>
    </cofactor>
    <text evidence="9">Binds 1 FAD per subunit.</text>
</comment>
<dbReference type="OrthoDB" id="9800167at2"/>
<dbReference type="AlphaFoldDB" id="A0A1Y3R820"/>
<evidence type="ECO:0000313" key="15">
    <source>
        <dbReference type="Proteomes" id="UP000195772"/>
    </source>
</evidence>
<dbReference type="FunFam" id="3.30.390.30:FF:000001">
    <property type="entry name" value="Dihydrolipoyl dehydrogenase"/>
    <property type="match status" value="1"/>
</dbReference>
<keyword evidence="5 11" id="KW-0560">Oxidoreductase</keyword>
<reference evidence="15" key="1">
    <citation type="submission" date="2017-04" db="EMBL/GenBank/DDBJ databases">
        <title>Function of individual gut microbiota members based on whole genome sequencing of pure cultures obtained from chicken caecum.</title>
        <authorList>
            <person name="Medvecky M."/>
            <person name="Cejkova D."/>
            <person name="Polansky O."/>
            <person name="Karasova D."/>
            <person name="Kubasova T."/>
            <person name="Cizek A."/>
            <person name="Rychlik I."/>
        </authorList>
    </citation>
    <scope>NUCLEOTIDE SEQUENCE [LARGE SCALE GENOMIC DNA]</scope>
    <source>
        <strain evidence="15">An90</strain>
    </source>
</reference>
<dbReference type="PIRSF" id="PIRSF000350">
    <property type="entry name" value="Mercury_reductase_MerA"/>
    <property type="match status" value="1"/>
</dbReference>
<dbReference type="SUPFAM" id="SSF55424">
    <property type="entry name" value="FAD/NAD-linked reductases, dimerisation (C-terminal) domain"/>
    <property type="match status" value="1"/>
</dbReference>
<evidence type="ECO:0000256" key="7">
    <source>
        <dbReference type="ARBA" id="ARBA00023284"/>
    </source>
</evidence>
<dbReference type="GO" id="GO:0003955">
    <property type="term" value="F:NAD(P)H dehydrogenase (quinone) activity"/>
    <property type="evidence" value="ECO:0007669"/>
    <property type="project" value="TreeGrafter"/>
</dbReference>
<sequence>MKQYDAVIIGFGKAGKTLAAELAAHDWSVAMVERSDKMYGGTCINIGCIPTKALIHSAGLAAAGHPLTFGQRRDYYRESVASKTALVELLRDKNYHKLADNARIDVYTGEGSFASPEAIAVKTARGTQQIGGKYIVINTGAETVIPPIEGIAQSRRVYTSTSIMELEELPQHLVIVGGGYIGLEFASMYASFGSKVTVLEGFAELIPREDRDIAAAVREALEKKGIEFRMGARVESVSDTAEGVTVAVADTQTDRKYEIDGDAVLLATGRRPATAGLNLAAAGIETDDRGAVRVDAHLRTTASHVFAAGDVTGGLQFTYVSLDDFRIIRDVLLGDGACTTANRGPVPYSVFIEPTLSHVGMHEEEARKAGRDIRVNRIAVAAFPRSRILGSTEGVLKAVIDAKTDEILGCTLFGAESGEVINTVATAMKHGVTAHDLSNSIYTHPSMSESLNDLFA</sequence>
<dbReference type="EMBL" id="NFHB01000001">
    <property type="protein sequence ID" value="OUN04910.1"/>
    <property type="molecule type" value="Genomic_DNA"/>
</dbReference>
<evidence type="ECO:0000256" key="3">
    <source>
        <dbReference type="ARBA" id="ARBA00022827"/>
    </source>
</evidence>